<gene>
    <name evidence="14" type="ORF">DCAF_LOCUS16232</name>
</gene>
<feature type="transmembrane region" description="Helical" evidence="13">
    <location>
        <begin position="6"/>
        <end position="29"/>
    </location>
</feature>
<keyword evidence="10 13" id="KW-0472">Membrane</keyword>
<evidence type="ECO:0000256" key="13">
    <source>
        <dbReference type="SAM" id="Phobius"/>
    </source>
</evidence>
<dbReference type="EMBL" id="CAWUPB010001160">
    <property type="protein sequence ID" value="CAK7341333.1"/>
    <property type="molecule type" value="Genomic_DNA"/>
</dbReference>
<dbReference type="PROSITE" id="PS00086">
    <property type="entry name" value="CYTOCHROME_P450"/>
    <property type="match status" value="1"/>
</dbReference>
<feature type="binding site" description="axial binding residue" evidence="11">
    <location>
        <position position="417"/>
    </location>
    <ligand>
        <name>heme</name>
        <dbReference type="ChEBI" id="CHEBI:30413"/>
    </ligand>
    <ligandPart>
        <name>Fe</name>
        <dbReference type="ChEBI" id="CHEBI:18248"/>
    </ligandPart>
</feature>
<comment type="similarity">
    <text evidence="2 12">Belongs to the cytochrome P450 family.</text>
</comment>
<dbReference type="PRINTS" id="PR00385">
    <property type="entry name" value="P450"/>
</dbReference>
<evidence type="ECO:0000313" key="15">
    <source>
        <dbReference type="Proteomes" id="UP001314170"/>
    </source>
</evidence>
<keyword evidence="7 12" id="KW-0560">Oxidoreductase</keyword>
<organism evidence="14 15">
    <name type="scientific">Dovyalis caffra</name>
    <dbReference type="NCBI Taxonomy" id="77055"/>
    <lineage>
        <taxon>Eukaryota</taxon>
        <taxon>Viridiplantae</taxon>
        <taxon>Streptophyta</taxon>
        <taxon>Embryophyta</taxon>
        <taxon>Tracheophyta</taxon>
        <taxon>Spermatophyta</taxon>
        <taxon>Magnoliopsida</taxon>
        <taxon>eudicotyledons</taxon>
        <taxon>Gunneridae</taxon>
        <taxon>Pentapetalae</taxon>
        <taxon>rosids</taxon>
        <taxon>fabids</taxon>
        <taxon>Malpighiales</taxon>
        <taxon>Salicaceae</taxon>
        <taxon>Flacourtieae</taxon>
        <taxon>Dovyalis</taxon>
    </lineage>
</organism>
<dbReference type="GO" id="GO:0020037">
    <property type="term" value="F:heme binding"/>
    <property type="evidence" value="ECO:0007669"/>
    <property type="project" value="InterPro"/>
</dbReference>
<keyword evidence="6 13" id="KW-1133">Transmembrane helix</keyword>
<dbReference type="InterPro" id="IPR002401">
    <property type="entry name" value="Cyt_P450_E_grp-I"/>
</dbReference>
<name>A0AAV1S0L6_9ROSI</name>
<sequence length="473" mass="53892">MMSYSYLGIVMAALAVLIAMIWQFCWNVLWRPYALTKSFEKQGIKGPPYNIFYGSLREMESLRKAAYEMILDTNCNDISQKVLPYFHKWSAEYGEVFLYWRGLHPTIAIEDPEIARQVFKSGFFVKPEMPPTLLAFGGLGLGQLNGQDWVRHRTILNPAFTVEKLKVMTKTFAALTIDMIDNWKNKALIAGQQSITIQVSEEFKKLTSDIIAHIAFGSSYAEGMEAFKAQKELERHCLATSTNIYVPGNQFLPTPSNLRMWKLEKKVKNSLSRIILGRIESESTANLLSWTIFLLSLHQEWQERVREEVLRECGMGIPEADVLTKLKEVNMVLLETLRLYGAVMDTDREAAKDMKIGNLMIPKGVRVTIQFVKIHRSKEYWGDDANEFNPLRFKNGVSQAARHPNAFIAFGFGSRGCIGQNLAMLEMKMVLSLLLQQFSFSLSPEYKHAPANHLTLQPQYGVPVIVKPFLLSK</sequence>
<evidence type="ECO:0000256" key="12">
    <source>
        <dbReference type="RuleBase" id="RU000461"/>
    </source>
</evidence>
<evidence type="ECO:0000256" key="4">
    <source>
        <dbReference type="ARBA" id="ARBA00022692"/>
    </source>
</evidence>
<evidence type="ECO:0000256" key="7">
    <source>
        <dbReference type="ARBA" id="ARBA00023002"/>
    </source>
</evidence>
<reference evidence="14 15" key="1">
    <citation type="submission" date="2024-01" db="EMBL/GenBank/DDBJ databases">
        <authorList>
            <person name="Waweru B."/>
        </authorList>
    </citation>
    <scope>NUCLEOTIDE SEQUENCE [LARGE SCALE GENOMIC DNA]</scope>
</reference>
<comment type="subcellular location">
    <subcellularLocation>
        <location evidence="1">Membrane</location>
        <topology evidence="1">Single-pass membrane protein</topology>
    </subcellularLocation>
</comment>
<accession>A0AAV1S0L6</accession>
<proteinExistence type="inferred from homology"/>
<evidence type="ECO:0000256" key="2">
    <source>
        <dbReference type="ARBA" id="ARBA00010617"/>
    </source>
</evidence>
<dbReference type="GO" id="GO:0016020">
    <property type="term" value="C:membrane"/>
    <property type="evidence" value="ECO:0007669"/>
    <property type="project" value="UniProtKB-SubCell"/>
</dbReference>
<comment type="cofactor">
    <cofactor evidence="11">
        <name>heme</name>
        <dbReference type="ChEBI" id="CHEBI:30413"/>
    </cofactor>
</comment>
<evidence type="ECO:0000256" key="5">
    <source>
        <dbReference type="ARBA" id="ARBA00022723"/>
    </source>
</evidence>
<keyword evidence="5 11" id="KW-0479">Metal-binding</keyword>
<dbReference type="PANTHER" id="PTHR24282:SF135">
    <property type="entry name" value="CYTOCHROME P450 709B2"/>
    <property type="match status" value="1"/>
</dbReference>
<dbReference type="Proteomes" id="UP001314170">
    <property type="component" value="Unassembled WGS sequence"/>
</dbReference>
<evidence type="ECO:0008006" key="16">
    <source>
        <dbReference type="Google" id="ProtNLM"/>
    </source>
</evidence>
<dbReference type="PANTHER" id="PTHR24282">
    <property type="entry name" value="CYTOCHROME P450 FAMILY MEMBER"/>
    <property type="match status" value="1"/>
</dbReference>
<dbReference type="SUPFAM" id="SSF48264">
    <property type="entry name" value="Cytochrome P450"/>
    <property type="match status" value="1"/>
</dbReference>
<dbReference type="PRINTS" id="PR00463">
    <property type="entry name" value="EP450I"/>
</dbReference>
<dbReference type="InterPro" id="IPR001128">
    <property type="entry name" value="Cyt_P450"/>
</dbReference>
<dbReference type="InterPro" id="IPR050665">
    <property type="entry name" value="Cytochrome_P450_Monooxygen"/>
</dbReference>
<dbReference type="GO" id="GO:0005506">
    <property type="term" value="F:iron ion binding"/>
    <property type="evidence" value="ECO:0007669"/>
    <property type="project" value="InterPro"/>
</dbReference>
<evidence type="ECO:0000256" key="10">
    <source>
        <dbReference type="ARBA" id="ARBA00023136"/>
    </source>
</evidence>
<dbReference type="InterPro" id="IPR017972">
    <property type="entry name" value="Cyt_P450_CS"/>
</dbReference>
<keyword evidence="15" id="KW-1185">Reference proteome</keyword>
<dbReference type="InterPro" id="IPR036396">
    <property type="entry name" value="Cyt_P450_sf"/>
</dbReference>
<dbReference type="Gene3D" id="1.10.630.10">
    <property type="entry name" value="Cytochrome P450"/>
    <property type="match status" value="2"/>
</dbReference>
<dbReference type="Pfam" id="PF00067">
    <property type="entry name" value="p450"/>
    <property type="match status" value="2"/>
</dbReference>
<keyword evidence="8 11" id="KW-0408">Iron</keyword>
<protein>
    <recommendedName>
        <fullName evidence="16">Cytochrome P450</fullName>
    </recommendedName>
</protein>
<evidence type="ECO:0000256" key="11">
    <source>
        <dbReference type="PIRSR" id="PIRSR602401-1"/>
    </source>
</evidence>
<dbReference type="GO" id="GO:0004497">
    <property type="term" value="F:monooxygenase activity"/>
    <property type="evidence" value="ECO:0007669"/>
    <property type="project" value="UniProtKB-KW"/>
</dbReference>
<evidence type="ECO:0000256" key="9">
    <source>
        <dbReference type="ARBA" id="ARBA00023033"/>
    </source>
</evidence>
<evidence type="ECO:0000256" key="6">
    <source>
        <dbReference type="ARBA" id="ARBA00022989"/>
    </source>
</evidence>
<dbReference type="AlphaFoldDB" id="A0AAV1S0L6"/>
<keyword evidence="9 12" id="KW-0503">Monooxygenase</keyword>
<evidence type="ECO:0000313" key="14">
    <source>
        <dbReference type="EMBL" id="CAK7341333.1"/>
    </source>
</evidence>
<comment type="caution">
    <text evidence="14">The sequence shown here is derived from an EMBL/GenBank/DDBJ whole genome shotgun (WGS) entry which is preliminary data.</text>
</comment>
<dbReference type="GO" id="GO:0016705">
    <property type="term" value="F:oxidoreductase activity, acting on paired donors, with incorporation or reduction of molecular oxygen"/>
    <property type="evidence" value="ECO:0007669"/>
    <property type="project" value="InterPro"/>
</dbReference>
<evidence type="ECO:0000256" key="3">
    <source>
        <dbReference type="ARBA" id="ARBA00022617"/>
    </source>
</evidence>
<keyword evidence="4 13" id="KW-0812">Transmembrane</keyword>
<keyword evidence="3 11" id="KW-0349">Heme</keyword>
<evidence type="ECO:0000256" key="1">
    <source>
        <dbReference type="ARBA" id="ARBA00004167"/>
    </source>
</evidence>
<evidence type="ECO:0000256" key="8">
    <source>
        <dbReference type="ARBA" id="ARBA00023004"/>
    </source>
</evidence>